<evidence type="ECO:0000313" key="2">
    <source>
        <dbReference type="Proteomes" id="UP000018948"/>
    </source>
</evidence>
<accession>W2Y789</accession>
<reference evidence="1 2" key="1">
    <citation type="submission" date="2013-11" db="EMBL/GenBank/DDBJ databases">
        <title>The Genome Sequence of Phytophthora parasitica P10297.</title>
        <authorList>
            <consortium name="The Broad Institute Genomics Platform"/>
            <person name="Russ C."/>
            <person name="Tyler B."/>
            <person name="Panabieres F."/>
            <person name="Shan W."/>
            <person name="Tripathy S."/>
            <person name="Grunwald N."/>
            <person name="Machado M."/>
            <person name="Johnson C.S."/>
            <person name="Walker B."/>
            <person name="Young S.K."/>
            <person name="Zeng Q."/>
            <person name="Gargeya S."/>
            <person name="Fitzgerald M."/>
            <person name="Haas B."/>
            <person name="Abouelleil A."/>
            <person name="Allen A.W."/>
            <person name="Alvarado L."/>
            <person name="Arachchi H.M."/>
            <person name="Berlin A.M."/>
            <person name="Chapman S.B."/>
            <person name="Gainer-Dewar J."/>
            <person name="Goldberg J."/>
            <person name="Griggs A."/>
            <person name="Gujja S."/>
            <person name="Hansen M."/>
            <person name="Howarth C."/>
            <person name="Imamovic A."/>
            <person name="Ireland A."/>
            <person name="Larimer J."/>
            <person name="McCowan C."/>
            <person name="Murphy C."/>
            <person name="Pearson M."/>
            <person name="Poon T.W."/>
            <person name="Priest M."/>
            <person name="Roberts A."/>
            <person name="Saif S."/>
            <person name="Shea T."/>
            <person name="Sisk P."/>
            <person name="Sykes S."/>
            <person name="Wortman J."/>
            <person name="Nusbaum C."/>
            <person name="Birren B."/>
        </authorList>
    </citation>
    <scope>NUCLEOTIDE SEQUENCE [LARGE SCALE GENOMIC DNA]</scope>
    <source>
        <strain evidence="1 2">P10297</strain>
    </source>
</reference>
<proteinExistence type="predicted"/>
<dbReference type="EMBL" id="ANIY01004273">
    <property type="protein sequence ID" value="ETP30503.1"/>
    <property type="molecule type" value="Genomic_DNA"/>
</dbReference>
<gene>
    <name evidence="1" type="ORF">F442_20520</name>
</gene>
<feature type="non-terminal residue" evidence="1">
    <location>
        <position position="1"/>
    </location>
</feature>
<protein>
    <submittedName>
        <fullName evidence="1">Uncharacterized protein</fullName>
    </submittedName>
</protein>
<dbReference type="OrthoDB" id="157293at2759"/>
<evidence type="ECO:0000313" key="1">
    <source>
        <dbReference type="EMBL" id="ETP30503.1"/>
    </source>
</evidence>
<sequence>FIRKTKVPISRTISQRFRASNGHRRRTYHLEDRTMQLLAFLALASSLAASLSAAEPLQSKIRMEVTAGQAPVAHPSVKYFVHVVADGDDCDYPDNTLPMCANKNFVCRMEPGQEMFANAPSCLAYDPTNMEDNPFLIEETAVVPWGVCDPAAELSRKIGDPPVCKREFMCLCLHGAGESCVCAPPDAVDDASGAAKCGNSTAACTEDKYCHYLQEGGVECGQKPYYS</sequence>
<comment type="caution">
    <text evidence="1">The sequence shown here is derived from an EMBL/GenBank/DDBJ whole genome shotgun (WGS) entry which is preliminary data.</text>
</comment>
<dbReference type="AlphaFoldDB" id="W2Y789"/>
<organism evidence="1 2">
    <name type="scientific">Phytophthora nicotianae P10297</name>
    <dbReference type="NCBI Taxonomy" id="1317064"/>
    <lineage>
        <taxon>Eukaryota</taxon>
        <taxon>Sar</taxon>
        <taxon>Stramenopiles</taxon>
        <taxon>Oomycota</taxon>
        <taxon>Peronosporomycetes</taxon>
        <taxon>Peronosporales</taxon>
        <taxon>Peronosporaceae</taxon>
        <taxon>Phytophthora</taxon>
    </lineage>
</organism>
<name>W2Y789_PHYNI</name>
<dbReference type="Proteomes" id="UP000018948">
    <property type="component" value="Unassembled WGS sequence"/>
</dbReference>